<dbReference type="InterPro" id="IPR055298">
    <property type="entry name" value="AtLOH3-like"/>
</dbReference>
<evidence type="ECO:0000259" key="1">
    <source>
        <dbReference type="Pfam" id="PF14291"/>
    </source>
</evidence>
<dbReference type="EMBL" id="JAXUIC010000004">
    <property type="protein sequence ID" value="KAK4594273.1"/>
    <property type="molecule type" value="Genomic_DNA"/>
</dbReference>
<evidence type="ECO:0000313" key="2">
    <source>
        <dbReference type="EMBL" id="KAK4594273.1"/>
    </source>
</evidence>
<sequence>MTDAVYCLSCFVFHNSNGLVGQNKFIVGRFRNWRKVGGKDCYLVAEQMVVDHFTTEQIANNWLQLKASIFIVRYLTFQAITFREKAPKNAAYTSPRIQKEILHVFSVKVKKTIRKEIGDAKFCIMVDEDCDESMKEQMVVVFRYIDAEGFVKQRCFGFIHVVDTTLKKEIYFLLSQHCLNIQNIREQGYDGESNMRGMLNGLQALILNDYPYAYYIHLKALKQVVPISHFFLIKILETGNGLNQIGTLQQSVETRWSSHFKSVSSLLRMFTSTVEVLQNIIDDAIDGEHQVEAESAYEGLTSFEFIFILYLEKETMEITDKLCQALQSQSQDILNAMHLVSSTKTLIQKFKDDGWDDLLTPVILSCEKHCIDVLDMNAYSQLQELNYRFNEDAMELLRFSSALEPREASKSFRSSDLCLLVKNFYPQDFTDYDKQVLEKNLYHFEHNVVQDPKFKKLKSLSELSQWLVRTGNSEHYKLIYRMMRLRAFSTTKVVKTNLRNKMENDFLTDSLMLYIEKNIASTFSLDSIGDDFEDLKERQVPFS</sequence>
<reference evidence="2 3" key="1">
    <citation type="journal article" date="2023" name="G3 (Bethesda)">
        <title>A haplotype-resolved chromosome-scale genome for Quercus rubra L. provides insights into the genetics of adaptive traits for red oak species.</title>
        <authorList>
            <person name="Kapoor B."/>
            <person name="Jenkins J."/>
            <person name="Schmutz J."/>
            <person name="Zhebentyayeva T."/>
            <person name="Kuelheim C."/>
            <person name="Coggeshall M."/>
            <person name="Heim C."/>
            <person name="Lasky J.R."/>
            <person name="Leites L."/>
            <person name="Islam-Faridi N."/>
            <person name="Romero-Severson J."/>
            <person name="DeLeo V.L."/>
            <person name="Lucas S.M."/>
            <person name="Lazic D."/>
            <person name="Gailing O."/>
            <person name="Carlson J."/>
            <person name="Staton M."/>
        </authorList>
    </citation>
    <scope>NUCLEOTIDE SEQUENCE [LARGE SCALE GENOMIC DNA]</scope>
    <source>
        <strain evidence="2">Pseudo-F2</strain>
    </source>
</reference>
<evidence type="ECO:0000313" key="3">
    <source>
        <dbReference type="Proteomes" id="UP001324115"/>
    </source>
</evidence>
<gene>
    <name evidence="2" type="ORF">RGQ29_018096</name>
</gene>
<dbReference type="AlphaFoldDB" id="A0AAN7FII5"/>
<dbReference type="PANTHER" id="PTHR11697">
    <property type="entry name" value="GENERAL TRANSCRIPTION FACTOR 2-RELATED ZINC FINGER PROTEIN"/>
    <property type="match status" value="1"/>
</dbReference>
<dbReference type="Proteomes" id="UP001324115">
    <property type="component" value="Unassembled WGS sequence"/>
</dbReference>
<organism evidence="2 3">
    <name type="scientific">Quercus rubra</name>
    <name type="common">Northern red oak</name>
    <name type="synonym">Quercus borealis</name>
    <dbReference type="NCBI Taxonomy" id="3512"/>
    <lineage>
        <taxon>Eukaryota</taxon>
        <taxon>Viridiplantae</taxon>
        <taxon>Streptophyta</taxon>
        <taxon>Embryophyta</taxon>
        <taxon>Tracheophyta</taxon>
        <taxon>Spermatophyta</taxon>
        <taxon>Magnoliopsida</taxon>
        <taxon>eudicotyledons</taxon>
        <taxon>Gunneridae</taxon>
        <taxon>Pentapetalae</taxon>
        <taxon>rosids</taxon>
        <taxon>fabids</taxon>
        <taxon>Fagales</taxon>
        <taxon>Fagaceae</taxon>
        <taxon>Quercus</taxon>
    </lineage>
</organism>
<proteinExistence type="predicted"/>
<name>A0AAN7FII5_QUERU</name>
<dbReference type="InterPro" id="IPR012337">
    <property type="entry name" value="RNaseH-like_sf"/>
</dbReference>
<dbReference type="Pfam" id="PF14291">
    <property type="entry name" value="DUF4371"/>
    <property type="match status" value="1"/>
</dbReference>
<comment type="caution">
    <text evidence="2">The sequence shown here is derived from an EMBL/GenBank/DDBJ whole genome shotgun (WGS) entry which is preliminary data.</text>
</comment>
<dbReference type="SUPFAM" id="SSF53098">
    <property type="entry name" value="Ribonuclease H-like"/>
    <property type="match status" value="1"/>
</dbReference>
<keyword evidence="3" id="KW-1185">Reference proteome</keyword>
<protein>
    <recommendedName>
        <fullName evidence="1">DUF4371 domain-containing protein</fullName>
    </recommendedName>
</protein>
<accession>A0AAN7FII5</accession>
<dbReference type="InterPro" id="IPR025398">
    <property type="entry name" value="DUF4371"/>
</dbReference>
<feature type="domain" description="DUF4371" evidence="1">
    <location>
        <begin position="84"/>
        <end position="201"/>
    </location>
</feature>
<dbReference type="PANTHER" id="PTHR11697:SF231">
    <property type="entry name" value="TTF-TYPE DOMAIN-CONTAINING PROTEIN"/>
    <property type="match status" value="1"/>
</dbReference>